<dbReference type="Pfam" id="PF01243">
    <property type="entry name" value="PNPOx_N"/>
    <property type="match status" value="1"/>
</dbReference>
<dbReference type="GO" id="GO:0005737">
    <property type="term" value="C:cytoplasm"/>
    <property type="evidence" value="ECO:0007669"/>
    <property type="project" value="UniProtKB-ARBA"/>
</dbReference>
<gene>
    <name evidence="2" type="ORF">GCM10010994_21350</name>
</gene>
<evidence type="ECO:0000313" key="2">
    <source>
        <dbReference type="EMBL" id="GGC62499.1"/>
    </source>
</evidence>
<proteinExistence type="predicted"/>
<organism evidence="2 3">
    <name type="scientific">Chelatococcus reniformis</name>
    <dbReference type="NCBI Taxonomy" id="1494448"/>
    <lineage>
        <taxon>Bacteria</taxon>
        <taxon>Pseudomonadati</taxon>
        <taxon>Pseudomonadota</taxon>
        <taxon>Alphaproteobacteria</taxon>
        <taxon>Hyphomicrobiales</taxon>
        <taxon>Chelatococcaceae</taxon>
        <taxon>Chelatococcus</taxon>
    </lineage>
</organism>
<dbReference type="EMBL" id="BMGG01000003">
    <property type="protein sequence ID" value="GGC62499.1"/>
    <property type="molecule type" value="Genomic_DNA"/>
</dbReference>
<name>A0A916U7Y2_9HYPH</name>
<evidence type="ECO:0000259" key="1">
    <source>
        <dbReference type="Pfam" id="PF01243"/>
    </source>
</evidence>
<dbReference type="Proteomes" id="UP000637002">
    <property type="component" value="Unassembled WGS sequence"/>
</dbReference>
<feature type="domain" description="Pyridoxamine 5'-phosphate oxidase N-terminal" evidence="1">
    <location>
        <begin position="30"/>
        <end position="151"/>
    </location>
</feature>
<dbReference type="AlphaFoldDB" id="A0A916U7Y2"/>
<dbReference type="PANTHER" id="PTHR13343">
    <property type="entry name" value="CREG1 PROTEIN"/>
    <property type="match status" value="1"/>
</dbReference>
<dbReference type="InterPro" id="IPR011576">
    <property type="entry name" value="Pyridox_Oxase_N"/>
</dbReference>
<sequence length="254" mass="27471">MQVQRQIITPRGLKIVEGAAKPFEALNVARNLLRTAPSASLATLDPSGYPYGTMTNIAVEPSGTPYFFTANLALHARNIAADNRVSLVLFPPGKPDVLTQPRLTLVGRARRLAADEIDRAKARYAARFPKAKLYLSLPDAMLYRLLIEDLRFNGGPARNAVTDVTPEMLRTDLSGAEALLDAEDALVDRLNATAGLPKRLADRAGAKAGNWAVCGIDPDGIDLTCAHAHARLWFAVRVTAPQELWDVVRTGAPV</sequence>
<reference evidence="2" key="2">
    <citation type="submission" date="2020-09" db="EMBL/GenBank/DDBJ databases">
        <authorList>
            <person name="Sun Q."/>
            <person name="Zhou Y."/>
        </authorList>
    </citation>
    <scope>NUCLEOTIDE SEQUENCE</scope>
    <source>
        <strain evidence="2">CGMCC 1.12919</strain>
    </source>
</reference>
<keyword evidence="3" id="KW-1185">Reference proteome</keyword>
<comment type="caution">
    <text evidence="2">The sequence shown here is derived from an EMBL/GenBank/DDBJ whole genome shotgun (WGS) entry which is preliminary data.</text>
</comment>
<dbReference type="Gene3D" id="3.20.180.10">
    <property type="entry name" value="PNP-oxidase-like"/>
    <property type="match status" value="1"/>
</dbReference>
<reference evidence="2" key="1">
    <citation type="journal article" date="2014" name="Int. J. Syst. Evol. Microbiol.">
        <title>Complete genome sequence of Corynebacterium casei LMG S-19264T (=DSM 44701T), isolated from a smear-ripened cheese.</title>
        <authorList>
            <consortium name="US DOE Joint Genome Institute (JGI-PGF)"/>
            <person name="Walter F."/>
            <person name="Albersmeier A."/>
            <person name="Kalinowski J."/>
            <person name="Ruckert C."/>
        </authorList>
    </citation>
    <scope>NUCLEOTIDE SEQUENCE</scope>
    <source>
        <strain evidence="2">CGMCC 1.12919</strain>
    </source>
</reference>
<dbReference type="PANTHER" id="PTHR13343:SF17">
    <property type="entry name" value="CELLULAR REPRESSOR OF E1A-STIMULATED GENES, ISOFORM A"/>
    <property type="match status" value="1"/>
</dbReference>
<dbReference type="SUPFAM" id="SSF50475">
    <property type="entry name" value="FMN-binding split barrel"/>
    <property type="match status" value="1"/>
</dbReference>
<evidence type="ECO:0000313" key="3">
    <source>
        <dbReference type="Proteomes" id="UP000637002"/>
    </source>
</evidence>
<protein>
    <submittedName>
        <fullName evidence="2">Pyridoxamine 5'-phosphate oxidase</fullName>
    </submittedName>
</protein>
<accession>A0A916U7Y2</accession>
<dbReference type="InterPro" id="IPR037119">
    <property type="entry name" value="Haem_oxidase_HugZ-like_sf"/>
</dbReference>
<dbReference type="Gene3D" id="2.30.110.10">
    <property type="entry name" value="Electron Transport, Fmn-binding Protein, Chain A"/>
    <property type="match status" value="1"/>
</dbReference>
<dbReference type="InterPro" id="IPR012349">
    <property type="entry name" value="Split_barrel_FMN-bd"/>
</dbReference>